<feature type="transmembrane region" description="Helical" evidence="1">
    <location>
        <begin position="215"/>
        <end position="235"/>
    </location>
</feature>
<proteinExistence type="predicted"/>
<protein>
    <recommendedName>
        <fullName evidence="5">Transmembrane protein</fullName>
    </recommendedName>
</protein>
<reference evidence="3 4" key="1">
    <citation type="journal article" date="2021" name="Environ. Microbiol.">
        <title>Gene family expansions and transcriptome signatures uncover fungal adaptations to wood decay.</title>
        <authorList>
            <person name="Hage H."/>
            <person name="Miyauchi S."/>
            <person name="Viragh M."/>
            <person name="Drula E."/>
            <person name="Min B."/>
            <person name="Chaduli D."/>
            <person name="Navarro D."/>
            <person name="Favel A."/>
            <person name="Norest M."/>
            <person name="Lesage-Meessen L."/>
            <person name="Balint B."/>
            <person name="Merenyi Z."/>
            <person name="de Eugenio L."/>
            <person name="Morin E."/>
            <person name="Martinez A.T."/>
            <person name="Baldrian P."/>
            <person name="Stursova M."/>
            <person name="Martinez M.J."/>
            <person name="Novotny C."/>
            <person name="Magnuson J.K."/>
            <person name="Spatafora J.W."/>
            <person name="Maurice S."/>
            <person name="Pangilinan J."/>
            <person name="Andreopoulos W."/>
            <person name="LaButti K."/>
            <person name="Hundley H."/>
            <person name="Na H."/>
            <person name="Kuo A."/>
            <person name="Barry K."/>
            <person name="Lipzen A."/>
            <person name="Henrissat B."/>
            <person name="Riley R."/>
            <person name="Ahrendt S."/>
            <person name="Nagy L.G."/>
            <person name="Grigoriev I.V."/>
            <person name="Martin F."/>
            <person name="Rosso M.N."/>
        </authorList>
    </citation>
    <scope>NUCLEOTIDE SEQUENCE [LARGE SCALE GENOMIC DNA]</scope>
    <source>
        <strain evidence="3 4">CIRM-BRFM 1785</strain>
    </source>
</reference>
<keyword evidence="1" id="KW-0472">Membrane</keyword>
<evidence type="ECO:0008006" key="5">
    <source>
        <dbReference type="Google" id="ProtNLM"/>
    </source>
</evidence>
<comment type="caution">
    <text evidence="3">The sequence shown here is derived from an EMBL/GenBank/DDBJ whole genome shotgun (WGS) entry which is preliminary data.</text>
</comment>
<dbReference type="EMBL" id="JADCUA010000021">
    <property type="protein sequence ID" value="KAH9832514.1"/>
    <property type="molecule type" value="Genomic_DNA"/>
</dbReference>
<evidence type="ECO:0000256" key="1">
    <source>
        <dbReference type="SAM" id="Phobius"/>
    </source>
</evidence>
<evidence type="ECO:0000313" key="4">
    <source>
        <dbReference type="Proteomes" id="UP000814176"/>
    </source>
</evidence>
<keyword evidence="1" id="KW-1133">Transmembrane helix</keyword>
<accession>A0ABQ8K796</accession>
<sequence length="255" mass="26559">MLVGPPARCWLLVCTTVVLSLRVAVRAENVTIQSTAPEIVYSPPACNASTSSCDSAWQVLASPDNSSALVTSTSGPTNGSAALVPQLFLTFTGSTLYIRTSTASTALVNVSLATHDPAFAITARVDTAAAGGLITVVDLPSDRATTLTVSFVPSDDATLLEIANFTIVTTGNDSPFSSSPLPSTTAIPTFSPIISPAATSQATSKQTRDDIIAEVLGAVLGVALCLFAAAGFLFWRKRRRKQLRTRSPQTRTPGD</sequence>
<feature type="chain" id="PRO_5047284073" description="Transmembrane protein" evidence="2">
    <location>
        <begin position="28"/>
        <end position="255"/>
    </location>
</feature>
<organism evidence="3 4">
    <name type="scientific">Rhodofomes roseus</name>
    <dbReference type="NCBI Taxonomy" id="34475"/>
    <lineage>
        <taxon>Eukaryota</taxon>
        <taxon>Fungi</taxon>
        <taxon>Dikarya</taxon>
        <taxon>Basidiomycota</taxon>
        <taxon>Agaricomycotina</taxon>
        <taxon>Agaricomycetes</taxon>
        <taxon>Polyporales</taxon>
        <taxon>Rhodofomes</taxon>
    </lineage>
</organism>
<name>A0ABQ8K796_9APHY</name>
<keyword evidence="2" id="KW-0732">Signal</keyword>
<evidence type="ECO:0000256" key="2">
    <source>
        <dbReference type="SAM" id="SignalP"/>
    </source>
</evidence>
<feature type="signal peptide" evidence="2">
    <location>
        <begin position="1"/>
        <end position="27"/>
    </location>
</feature>
<keyword evidence="4" id="KW-1185">Reference proteome</keyword>
<dbReference type="RefSeq" id="XP_047775432.1">
    <property type="nucleotide sequence ID" value="XM_047917334.1"/>
</dbReference>
<dbReference type="Proteomes" id="UP000814176">
    <property type="component" value="Unassembled WGS sequence"/>
</dbReference>
<keyword evidence="1" id="KW-0812">Transmembrane</keyword>
<dbReference type="GeneID" id="71998066"/>
<evidence type="ECO:0000313" key="3">
    <source>
        <dbReference type="EMBL" id="KAH9832514.1"/>
    </source>
</evidence>
<gene>
    <name evidence="3" type="ORF">C8Q71DRAFT_256675</name>
</gene>